<dbReference type="AlphaFoldDB" id="A0AAJ7EC76"/>
<feature type="chain" id="PRO_5042516085" evidence="2">
    <location>
        <begin position="21"/>
        <end position="92"/>
    </location>
</feature>
<protein>
    <submittedName>
        <fullName evidence="3">Uncharacterized protein LOC106120687 isoform X2</fullName>
    </submittedName>
</protein>
<dbReference type="RefSeq" id="XP_013171510.1">
    <property type="nucleotide sequence ID" value="XM_013316056.1"/>
</dbReference>
<name>A0AAJ7EC76_PAPXU</name>
<sequence length="92" mass="10449">MKVMVLYFMVFQNCLHIVLPQELSTELTNNVVQEKDTTIYGSTTKSANENDPREPNKLNLESFSSSNPTNDEEANNGLDYPFKTLMRLLSTS</sequence>
<feature type="region of interest" description="Disordered" evidence="1">
    <location>
        <begin position="33"/>
        <end position="78"/>
    </location>
</feature>
<proteinExistence type="predicted"/>
<feature type="compositionally biased region" description="Polar residues" evidence="1">
    <location>
        <begin position="59"/>
        <end position="69"/>
    </location>
</feature>
<gene>
    <name evidence="3" type="primary">LOC106120687</name>
</gene>
<evidence type="ECO:0000256" key="1">
    <source>
        <dbReference type="SAM" id="MobiDB-lite"/>
    </source>
</evidence>
<feature type="signal peptide" evidence="2">
    <location>
        <begin position="1"/>
        <end position="20"/>
    </location>
</feature>
<keyword evidence="2" id="KW-0732">Signal</keyword>
<accession>A0AAJ7EC76</accession>
<reference evidence="3" key="1">
    <citation type="submission" date="2025-08" db="UniProtKB">
        <authorList>
            <consortium name="RefSeq"/>
        </authorList>
    </citation>
    <scope>IDENTIFICATION</scope>
</reference>
<dbReference type="Proteomes" id="UP000694872">
    <property type="component" value="Unplaced"/>
</dbReference>
<evidence type="ECO:0000256" key="2">
    <source>
        <dbReference type="SAM" id="SignalP"/>
    </source>
</evidence>
<evidence type="ECO:0000313" key="3">
    <source>
        <dbReference type="RefSeq" id="XP_013171510.1"/>
    </source>
</evidence>
<organism evidence="3">
    <name type="scientific">Papilio xuthus</name>
    <name type="common">Asian swallowtail butterfly</name>
    <dbReference type="NCBI Taxonomy" id="66420"/>
    <lineage>
        <taxon>Eukaryota</taxon>
        <taxon>Metazoa</taxon>
        <taxon>Ecdysozoa</taxon>
        <taxon>Arthropoda</taxon>
        <taxon>Hexapoda</taxon>
        <taxon>Insecta</taxon>
        <taxon>Pterygota</taxon>
        <taxon>Neoptera</taxon>
        <taxon>Endopterygota</taxon>
        <taxon>Lepidoptera</taxon>
        <taxon>Glossata</taxon>
        <taxon>Ditrysia</taxon>
        <taxon>Papilionoidea</taxon>
        <taxon>Papilionidae</taxon>
        <taxon>Papilioninae</taxon>
        <taxon>Papilio</taxon>
    </lineage>
</organism>
<dbReference type="GeneID" id="106120687"/>